<dbReference type="PIRSF" id="PIRSF020408">
    <property type="entry name" value="UCP020408"/>
    <property type="match status" value="1"/>
</dbReference>
<comment type="caution">
    <text evidence="2">The sequence shown here is derived from an EMBL/GenBank/DDBJ whole genome shotgun (WGS) entry which is preliminary data.</text>
</comment>
<evidence type="ECO:0000313" key="2">
    <source>
        <dbReference type="EMBL" id="MFC0472665.1"/>
    </source>
</evidence>
<dbReference type="EMBL" id="JBHLUX010000084">
    <property type="protein sequence ID" value="MFC0472665.1"/>
    <property type="molecule type" value="Genomic_DNA"/>
</dbReference>
<dbReference type="Proteomes" id="UP001589838">
    <property type="component" value="Unassembled WGS sequence"/>
</dbReference>
<dbReference type="RefSeq" id="WP_335963094.1">
    <property type="nucleotide sequence ID" value="NZ_JAXBLX010000041.1"/>
</dbReference>
<protein>
    <submittedName>
        <fullName evidence="2">DUF2325 domain-containing protein</fullName>
    </submittedName>
</protein>
<name>A0ABV6KH61_9BACI</name>
<gene>
    <name evidence="2" type="ORF">ACFFHM_19815</name>
</gene>
<keyword evidence="3" id="KW-1185">Reference proteome</keyword>
<sequence length="92" mass="10469">MKKMIIFGGDRLGVIPYKLSNQGFEVLSHINGRKTNMVKVNIPEETDLVLVLTDYINHNVTNSIKKLANKKVIPVVYSRRSWSSIAKVLEEQ</sequence>
<organism evidence="2 3">
    <name type="scientific">Halalkalibacter kiskunsagensis</name>
    <dbReference type="NCBI Taxonomy" id="1548599"/>
    <lineage>
        <taxon>Bacteria</taxon>
        <taxon>Bacillati</taxon>
        <taxon>Bacillota</taxon>
        <taxon>Bacilli</taxon>
        <taxon>Bacillales</taxon>
        <taxon>Bacillaceae</taxon>
        <taxon>Halalkalibacter</taxon>
    </lineage>
</organism>
<dbReference type="Pfam" id="PF10087">
    <property type="entry name" value="DUF2325"/>
    <property type="match status" value="1"/>
</dbReference>
<accession>A0ABV6KH61</accession>
<proteinExistence type="inferred from homology"/>
<evidence type="ECO:0000313" key="3">
    <source>
        <dbReference type="Proteomes" id="UP001589838"/>
    </source>
</evidence>
<dbReference type="InterPro" id="IPR016772">
    <property type="entry name" value="UCP020408"/>
</dbReference>
<comment type="similarity">
    <text evidence="1">Belongs to the UPF0751 family.</text>
</comment>
<evidence type="ECO:0000256" key="1">
    <source>
        <dbReference type="ARBA" id="ARBA00007189"/>
    </source>
</evidence>
<reference evidence="2 3" key="1">
    <citation type="submission" date="2024-09" db="EMBL/GenBank/DDBJ databases">
        <authorList>
            <person name="Sun Q."/>
            <person name="Mori K."/>
        </authorList>
    </citation>
    <scope>NUCLEOTIDE SEQUENCE [LARGE SCALE GENOMIC DNA]</scope>
    <source>
        <strain evidence="2 3">NCAIM B.02610</strain>
    </source>
</reference>